<reference evidence="3 4" key="1">
    <citation type="submission" date="2019-10" db="EMBL/GenBank/DDBJ databases">
        <title>Rudanella paleaurantiibacter sp. nov., isolated from sludge.</title>
        <authorList>
            <person name="Xu S.Q."/>
        </authorList>
    </citation>
    <scope>NUCLEOTIDE SEQUENCE [LARGE SCALE GENOMIC DNA]</scope>
    <source>
        <strain evidence="3 4">HX-22-17</strain>
    </source>
</reference>
<evidence type="ECO:0000313" key="4">
    <source>
        <dbReference type="Proteomes" id="UP000488299"/>
    </source>
</evidence>
<feature type="domain" description="Ig-like" evidence="2">
    <location>
        <begin position="293"/>
        <end position="371"/>
    </location>
</feature>
<evidence type="ECO:0000259" key="2">
    <source>
        <dbReference type="Pfam" id="PF19081"/>
    </source>
</evidence>
<accession>A0A7J5U2H5</accession>
<dbReference type="Proteomes" id="UP000488299">
    <property type="component" value="Unassembled WGS sequence"/>
</dbReference>
<sequence length="1290" mass="133829">MKIRLLYQYSWLTVFVLLISGVRIMAQSITAIGPPNPNPCVAPGGSVSVPFSTTGVFKVSNTFTVQLSDNTGNFPASPVVLATQTNGPSTPTTITMAGVIPANTVAGSYRIRVVSSDPARISSLITINVSPLAPTAGVASPAGQICAGTPVSLTASGTNLKWFNSSGQLVATGSPYTFNATGSGNQTFTVTQLVGLCESPGRAVTITVVAKSPNPTIPAQPSYCQGVAGAPLNATGTNLLWYGTNINNPSPSSSPTVPPTTTAGSVGPFYVSQNTTGCESDRVPITVTINATPSAPAVPSPQAFCQSTAQQTLSPNGTGFRWYTSTGALLPNNGTAPTVSLNTPGTTTYQVSAINNGCESVARSTVQFVVNASPAAIAPVSLAYCEAARPASLTVSGSNVRWYSDAAGNNQIGTPASPQFPNTYTYYVRQFDANNCASAPSAYSVRVFSTPNAPTVTTDLSRCVGDAPRPLSATGTNLTWFDNTGAQLGGAPSPATTAPASLSYSVSQTSNDGCLSPRATAVVIVNAIPAPPTATPPAPLCEGFTPPTLNASGQSLRWYGQSATGGTASGSPSAIDVNRIGLTNYYVSQVVNGCESPRAAIPVTVKDTPDAPGVSNSVFCQNDQPPVLSASTVPNATAFWYPTAQDGTGSSTAPSVPNGTAQTLFYYVSQRLDGCEGPRATLSVRVKPRPGAPFVAPLEFCNNAPSQPIQAQGVNLRYYDPSGNVSGTAPSPPTGTVTTLTYQITQTLEECEGPRATLNVRIKALPSAPGVSDIAYCQVQQDQPAQSVPPVTAQGQNLRWYNTDGNQFPNAPTPQIDQVRTYSFGVSQTVENCEGPRATLNVRIQTTPAPVVSATSVTYCRNDVATPLRATAEQGAQLRWIDPNGNLTNDAPTPFTLNPTPPGGRSFFVYQIGSNGCYSPRSGIRLFVNTNPTLAILGTTSVNLGRTAPLQLRFTGVPPFNYTLSDGTTGTATDTLATVNVMPSQTTVYQVASVSNVCGTGLPGSPATATVTVRIPTITTDQLSTSVLCAGTNLTVPFTTTGEFNTGNVFRVEVSTDSTGRASTTVGVGNASVGPITATIPSSLSGGLYYVRVVASNPGIAVLGRPSPVLLNVRPLPSATLTGTQDIFEGTTARLSISFTGDGPWTFSYADSLRNAEVTTNANPHPLEVRPLSNNTYRLVSVRNNCGPGAVSGTAVVRVLPVLGLEDDPLGSAVKAYPVPTTTTLTIEIDVPLPRQGATVILTDGNGRQVLQQLTRDRQSTLDLSDKPAGVYLLNVRVGDKQTTRRVLKQ</sequence>
<name>A0A7J5U2H5_9BACT</name>
<feature type="domain" description="Ig-like" evidence="2">
    <location>
        <begin position="529"/>
        <end position="606"/>
    </location>
</feature>
<gene>
    <name evidence="3" type="ORF">F5984_06565</name>
</gene>
<evidence type="ECO:0000259" key="1">
    <source>
        <dbReference type="Pfam" id="PF18962"/>
    </source>
</evidence>
<dbReference type="Pfam" id="PF18962">
    <property type="entry name" value="Por_Secre_tail"/>
    <property type="match status" value="1"/>
</dbReference>
<dbReference type="EMBL" id="WELI01000002">
    <property type="protein sequence ID" value="KAB7731881.1"/>
    <property type="molecule type" value="Genomic_DNA"/>
</dbReference>
<feature type="domain" description="Secretion system C-terminal sorting" evidence="1">
    <location>
        <begin position="1217"/>
        <end position="1287"/>
    </location>
</feature>
<feature type="domain" description="Ig-like" evidence="2">
    <location>
        <begin position="381"/>
        <end position="441"/>
    </location>
</feature>
<comment type="caution">
    <text evidence="3">The sequence shown here is derived from an EMBL/GenBank/DDBJ whole genome shotgun (WGS) entry which is preliminary data.</text>
</comment>
<dbReference type="InterPro" id="IPR044023">
    <property type="entry name" value="Ig_7"/>
</dbReference>
<proteinExistence type="predicted"/>
<dbReference type="Pfam" id="PF19081">
    <property type="entry name" value="Ig_7"/>
    <property type="match status" value="4"/>
</dbReference>
<protein>
    <submittedName>
        <fullName evidence="3">T9SS type A sorting domain-containing protein</fullName>
    </submittedName>
</protein>
<dbReference type="InterPro" id="IPR026444">
    <property type="entry name" value="Secre_tail"/>
</dbReference>
<evidence type="ECO:0000313" key="3">
    <source>
        <dbReference type="EMBL" id="KAB7731881.1"/>
    </source>
</evidence>
<dbReference type="RefSeq" id="WP_152123464.1">
    <property type="nucleotide sequence ID" value="NZ_WELI01000002.1"/>
</dbReference>
<organism evidence="3 4">
    <name type="scientific">Rudanella paleaurantiibacter</name>
    <dbReference type="NCBI Taxonomy" id="2614655"/>
    <lineage>
        <taxon>Bacteria</taxon>
        <taxon>Pseudomonadati</taxon>
        <taxon>Bacteroidota</taxon>
        <taxon>Cytophagia</taxon>
        <taxon>Cytophagales</taxon>
        <taxon>Cytophagaceae</taxon>
        <taxon>Rudanella</taxon>
    </lineage>
</organism>
<dbReference type="NCBIfam" id="TIGR04183">
    <property type="entry name" value="Por_Secre_tail"/>
    <property type="match status" value="1"/>
</dbReference>
<keyword evidence="4" id="KW-1185">Reference proteome</keyword>
<feature type="domain" description="Ig-like" evidence="2">
    <location>
        <begin position="609"/>
        <end position="688"/>
    </location>
</feature>